<dbReference type="GO" id="GO:0030430">
    <property type="term" value="C:host cell cytoplasm"/>
    <property type="evidence" value="ECO:0007669"/>
    <property type="project" value="InterPro"/>
</dbReference>
<evidence type="ECO:0000313" key="2">
    <source>
        <dbReference type="Proteomes" id="UP000595249"/>
    </source>
</evidence>
<accession>A0A7T3N9R1</accession>
<dbReference type="GO" id="GO:0046718">
    <property type="term" value="P:symbiont entry into host cell"/>
    <property type="evidence" value="ECO:0007669"/>
    <property type="project" value="InterPro"/>
</dbReference>
<dbReference type="EMBL" id="MW021761">
    <property type="protein sequence ID" value="QPX74985.1"/>
    <property type="molecule type" value="Genomic_DNA"/>
</dbReference>
<evidence type="ECO:0000313" key="1">
    <source>
        <dbReference type="EMBL" id="QPX74985.1"/>
    </source>
</evidence>
<dbReference type="NCBIfam" id="TIGR01600">
    <property type="entry name" value="phage_tail_L"/>
    <property type="match status" value="1"/>
</dbReference>
<protein>
    <submittedName>
        <fullName evidence="1">Putative tail protein</fullName>
    </submittedName>
</protein>
<dbReference type="GeneID" id="80456972"/>
<name>A0A7T3N9R1_9CAUD</name>
<dbReference type="RefSeq" id="YP_010774071.1">
    <property type="nucleotide sequence ID" value="NC_074751.1"/>
</dbReference>
<dbReference type="KEGG" id="vg:80456972"/>
<keyword evidence="2" id="KW-1185">Reference proteome</keyword>
<dbReference type="GO" id="GO:0051536">
    <property type="term" value="F:iron-sulfur cluster binding"/>
    <property type="evidence" value="ECO:0007669"/>
    <property type="project" value="InterPro"/>
</dbReference>
<dbReference type="Proteomes" id="UP000595249">
    <property type="component" value="Segment"/>
</dbReference>
<organism evidence="1 2">
    <name type="scientific">Serratia phage vB_SmaS_Rovert</name>
    <dbReference type="NCBI Taxonomy" id="2777363"/>
    <lineage>
        <taxon>Viruses</taxon>
        <taxon>Duplodnaviria</taxon>
        <taxon>Heunggongvirae</taxon>
        <taxon>Uroviricota</taxon>
        <taxon>Caudoviricetes</taxon>
        <taxon>Rovertvirus</taxon>
        <taxon>Rovertvirus rovert</taxon>
    </lineage>
</organism>
<reference evidence="1 2" key="1">
    <citation type="submission" date="2020-09" db="EMBL/GenBank/DDBJ databases">
        <authorList>
            <person name="Marshall N."/>
            <person name="Wilson M.E."/>
            <person name="Walker J.K."/>
            <person name="Johnson L."/>
            <person name="Sharma R."/>
            <person name="Carr E."/>
            <person name="Grose J.H."/>
        </authorList>
    </citation>
    <scope>NUCLEOTIDE SEQUENCE [LARGE SCALE GENOMIC DNA]</scope>
</reference>
<dbReference type="InterPro" id="IPR006487">
    <property type="entry name" value="Phage_lambda_L"/>
</dbReference>
<proteinExistence type="predicted"/>
<dbReference type="Pfam" id="PF05100">
    <property type="entry name" value="Phage_tail_L"/>
    <property type="match status" value="1"/>
</dbReference>
<sequence length="234" mass="26090">MADNNLMRIESDSLEQTASVILFEVDLTPIGGDVHRFHGGLNQLAGAVKWQGITYDPFVTNIEGISFTNQGPSGRPIFTVANITGIITGMVIQYNELVGAIVYVREVYAKFLDADNFVNGNENADPNQQYISMYEIEKLNQLDEDFASFELCLPSESDNAYIPVQVIMSENCQFEYRGEGCRYAGSAYFDDKDNPVTSIDQDRCGKRLNSCKLRFGENNSLPARIYPSCSKVQS</sequence>